<protein>
    <submittedName>
        <fullName evidence="1">Uncharacterized protein</fullName>
    </submittedName>
</protein>
<reference evidence="1" key="1">
    <citation type="journal article" date="2023" name="Mol. Phylogenet. Evol.">
        <title>Genome-scale phylogeny and comparative genomics of the fungal order Sordariales.</title>
        <authorList>
            <person name="Hensen N."/>
            <person name="Bonometti L."/>
            <person name="Westerberg I."/>
            <person name="Brannstrom I.O."/>
            <person name="Guillou S."/>
            <person name="Cros-Aarteil S."/>
            <person name="Calhoun S."/>
            <person name="Haridas S."/>
            <person name="Kuo A."/>
            <person name="Mondo S."/>
            <person name="Pangilinan J."/>
            <person name="Riley R."/>
            <person name="LaButti K."/>
            <person name="Andreopoulos B."/>
            <person name="Lipzen A."/>
            <person name="Chen C."/>
            <person name="Yan M."/>
            <person name="Daum C."/>
            <person name="Ng V."/>
            <person name="Clum A."/>
            <person name="Steindorff A."/>
            <person name="Ohm R.A."/>
            <person name="Martin F."/>
            <person name="Silar P."/>
            <person name="Natvig D.O."/>
            <person name="Lalanne C."/>
            <person name="Gautier V."/>
            <person name="Ament-Velasquez S.L."/>
            <person name="Kruys A."/>
            <person name="Hutchinson M.I."/>
            <person name="Powell A.J."/>
            <person name="Barry K."/>
            <person name="Miller A.N."/>
            <person name="Grigoriev I.V."/>
            <person name="Debuchy R."/>
            <person name="Gladieux P."/>
            <person name="Hiltunen Thoren M."/>
            <person name="Johannesson H."/>
        </authorList>
    </citation>
    <scope>NUCLEOTIDE SEQUENCE</scope>
    <source>
        <strain evidence="1">CBS 118394</strain>
    </source>
</reference>
<dbReference type="InterPro" id="IPR027417">
    <property type="entry name" value="P-loop_NTPase"/>
</dbReference>
<sequence>MSAVGAGEECRWMGELELEMDMLESKPDDDNVTVSTQLSPARAIRPDLANRVQKYDFPGANCIHSLVLGDGISHSWGGRGEGGRVEPVPGECSVLVMCHTRELAFQIMNEYNRFSKYMPDVKTGVFHGGTPIQKDPKSEQERADVQEILPSTPQQKQVMMFPATLSDETKPICRKFMQNPTNSLAACMNGMGESTMVIQVRKLLRPAGLLTTFGVPRLCIRVSKNSTKRSSGMRPQRD</sequence>
<organism evidence="1 2">
    <name type="scientific">Apodospora peruviana</name>
    <dbReference type="NCBI Taxonomy" id="516989"/>
    <lineage>
        <taxon>Eukaryota</taxon>
        <taxon>Fungi</taxon>
        <taxon>Dikarya</taxon>
        <taxon>Ascomycota</taxon>
        <taxon>Pezizomycotina</taxon>
        <taxon>Sordariomycetes</taxon>
        <taxon>Sordariomycetidae</taxon>
        <taxon>Sordariales</taxon>
        <taxon>Lasiosphaeriaceae</taxon>
        <taxon>Apodospora</taxon>
    </lineage>
</organism>
<dbReference type="SUPFAM" id="SSF52540">
    <property type="entry name" value="P-loop containing nucleoside triphosphate hydrolases"/>
    <property type="match status" value="1"/>
</dbReference>
<keyword evidence="2" id="KW-1185">Reference proteome</keyword>
<dbReference type="AlphaFoldDB" id="A0AAE0ITP4"/>
<dbReference type="Proteomes" id="UP001283341">
    <property type="component" value="Unassembled WGS sequence"/>
</dbReference>
<evidence type="ECO:0000313" key="1">
    <source>
        <dbReference type="EMBL" id="KAK3330762.1"/>
    </source>
</evidence>
<evidence type="ECO:0000313" key="2">
    <source>
        <dbReference type="Proteomes" id="UP001283341"/>
    </source>
</evidence>
<accession>A0AAE0ITP4</accession>
<dbReference type="Gene3D" id="3.40.50.300">
    <property type="entry name" value="P-loop containing nucleotide triphosphate hydrolases"/>
    <property type="match status" value="2"/>
</dbReference>
<reference evidence="1" key="2">
    <citation type="submission" date="2023-06" db="EMBL/GenBank/DDBJ databases">
        <authorList>
            <consortium name="Lawrence Berkeley National Laboratory"/>
            <person name="Haridas S."/>
            <person name="Hensen N."/>
            <person name="Bonometti L."/>
            <person name="Westerberg I."/>
            <person name="Brannstrom I.O."/>
            <person name="Guillou S."/>
            <person name="Cros-Aarteil S."/>
            <person name="Calhoun S."/>
            <person name="Kuo A."/>
            <person name="Mondo S."/>
            <person name="Pangilinan J."/>
            <person name="Riley R."/>
            <person name="Labutti K."/>
            <person name="Andreopoulos B."/>
            <person name="Lipzen A."/>
            <person name="Chen C."/>
            <person name="Yanf M."/>
            <person name="Daum C."/>
            <person name="Ng V."/>
            <person name="Clum A."/>
            <person name="Steindorff A."/>
            <person name="Ohm R."/>
            <person name="Martin F."/>
            <person name="Silar P."/>
            <person name="Natvig D."/>
            <person name="Lalanne C."/>
            <person name="Gautier V."/>
            <person name="Ament-Velasquez S.L."/>
            <person name="Kruys A."/>
            <person name="Hutchinson M.I."/>
            <person name="Powell A.J."/>
            <person name="Barry K."/>
            <person name="Miller A.N."/>
            <person name="Grigoriev I.V."/>
            <person name="Debuchy R."/>
            <person name="Gladieux P."/>
            <person name="Thoren M.H."/>
            <person name="Johannesson H."/>
        </authorList>
    </citation>
    <scope>NUCLEOTIDE SEQUENCE</scope>
    <source>
        <strain evidence="1">CBS 118394</strain>
    </source>
</reference>
<proteinExistence type="predicted"/>
<comment type="caution">
    <text evidence="1">The sequence shown here is derived from an EMBL/GenBank/DDBJ whole genome shotgun (WGS) entry which is preliminary data.</text>
</comment>
<gene>
    <name evidence="1" type="ORF">B0H66DRAFT_598289</name>
</gene>
<dbReference type="EMBL" id="JAUEDM010000001">
    <property type="protein sequence ID" value="KAK3330762.1"/>
    <property type="molecule type" value="Genomic_DNA"/>
</dbReference>
<name>A0AAE0ITP4_9PEZI</name>